<protein>
    <submittedName>
        <fullName evidence="1">Aspartic peptidase domain-containing protein</fullName>
    </submittedName>
</protein>
<organism evidence="1 2">
    <name type="scientific">Irpex rosettiformis</name>
    <dbReference type="NCBI Taxonomy" id="378272"/>
    <lineage>
        <taxon>Eukaryota</taxon>
        <taxon>Fungi</taxon>
        <taxon>Dikarya</taxon>
        <taxon>Basidiomycota</taxon>
        <taxon>Agaricomycotina</taxon>
        <taxon>Agaricomycetes</taxon>
        <taxon>Polyporales</taxon>
        <taxon>Irpicaceae</taxon>
        <taxon>Irpex</taxon>
    </lineage>
</organism>
<comment type="caution">
    <text evidence="1">The sequence shown here is derived from an EMBL/GenBank/DDBJ whole genome shotgun (WGS) entry which is preliminary data.</text>
</comment>
<dbReference type="Proteomes" id="UP001055072">
    <property type="component" value="Unassembled WGS sequence"/>
</dbReference>
<evidence type="ECO:0000313" key="1">
    <source>
        <dbReference type="EMBL" id="KAI0094311.1"/>
    </source>
</evidence>
<accession>A0ACB8UJ08</accession>
<reference evidence="1" key="1">
    <citation type="journal article" date="2021" name="Environ. Microbiol.">
        <title>Gene family expansions and transcriptome signatures uncover fungal adaptations to wood decay.</title>
        <authorList>
            <person name="Hage H."/>
            <person name="Miyauchi S."/>
            <person name="Viragh M."/>
            <person name="Drula E."/>
            <person name="Min B."/>
            <person name="Chaduli D."/>
            <person name="Navarro D."/>
            <person name="Favel A."/>
            <person name="Norest M."/>
            <person name="Lesage-Meessen L."/>
            <person name="Balint B."/>
            <person name="Merenyi Z."/>
            <person name="de Eugenio L."/>
            <person name="Morin E."/>
            <person name="Martinez A.T."/>
            <person name="Baldrian P."/>
            <person name="Stursova M."/>
            <person name="Martinez M.J."/>
            <person name="Novotny C."/>
            <person name="Magnuson J.K."/>
            <person name="Spatafora J.W."/>
            <person name="Maurice S."/>
            <person name="Pangilinan J."/>
            <person name="Andreopoulos W."/>
            <person name="LaButti K."/>
            <person name="Hundley H."/>
            <person name="Na H."/>
            <person name="Kuo A."/>
            <person name="Barry K."/>
            <person name="Lipzen A."/>
            <person name="Henrissat B."/>
            <person name="Riley R."/>
            <person name="Ahrendt S."/>
            <person name="Nagy L.G."/>
            <person name="Grigoriev I.V."/>
            <person name="Martin F."/>
            <person name="Rosso M.N."/>
        </authorList>
    </citation>
    <scope>NUCLEOTIDE SEQUENCE</scope>
    <source>
        <strain evidence="1">CBS 384.51</strain>
    </source>
</reference>
<gene>
    <name evidence="1" type="ORF">BDY19DRAFT_912194</name>
</gene>
<keyword evidence="2" id="KW-1185">Reference proteome</keyword>
<name>A0ACB8UJ08_9APHY</name>
<evidence type="ECO:0000313" key="2">
    <source>
        <dbReference type="Proteomes" id="UP001055072"/>
    </source>
</evidence>
<dbReference type="EMBL" id="MU274900">
    <property type="protein sequence ID" value="KAI0094311.1"/>
    <property type="molecule type" value="Genomic_DNA"/>
</dbReference>
<proteinExistence type="predicted"/>
<sequence length="489" mass="51258">MVAPLHPLPLALLSLVLSLALPDAYAAATPRRQQGAGRSIQMSRRNYLRNGDIDLDQWLRNNKQATELKYGMGGSTNKRAVGFNQLTDLGFDSSYFGTVAVGTPPVAFNVILDTGSADLWIATDSTSTSSSTSSRGIALFSPETSSTFVDLHTAFSIRYGSGAAAGGLGKDQISFAGFSLNQTFAVVNQTTSDLLTSPLSGLMGLAFQSIASSDAVPFWQTLAQTSGTLDEPLFAFHLTRFSNNTNAGQLEAGGTFTIGNTNTSLYQGNIDFQPIPTGAPGYWIQSLTTLKVNGNSVTLPTGQNSWAAIDTGTTGVGLPQSILTEIFSTIQGSQQLNNGYYQFPCSESPQIEVTWGSSNVSWPISTADFTLQQVSQDTCLSVFFPVDNTGSSAPAMIWGDTFLKNVYSVFQNSPKQVGFAKLSNAALEQNSGNLPVPSATVGSAATVTATSSTRGSGSGSNGAISSLTIPSTLVLSSVIGGVIMVWSAL</sequence>